<dbReference type="Proteomes" id="UP000284842">
    <property type="component" value="Unassembled WGS sequence"/>
</dbReference>
<dbReference type="InParanoid" id="A0A409X8X8"/>
<dbReference type="EMBL" id="NHTK01004339">
    <property type="protein sequence ID" value="PPQ87181.1"/>
    <property type="molecule type" value="Genomic_DNA"/>
</dbReference>
<proteinExistence type="predicted"/>
<name>A0A409X8X8_9AGAR</name>
<reference evidence="1 2" key="1">
    <citation type="journal article" date="2018" name="Evol. Lett.">
        <title>Horizontal gene cluster transfer increased hallucinogenic mushroom diversity.</title>
        <authorList>
            <person name="Reynolds H.T."/>
            <person name="Vijayakumar V."/>
            <person name="Gluck-Thaler E."/>
            <person name="Korotkin H.B."/>
            <person name="Matheny P.B."/>
            <person name="Slot J.C."/>
        </authorList>
    </citation>
    <scope>NUCLEOTIDE SEQUENCE [LARGE SCALE GENOMIC DNA]</scope>
    <source>
        <strain evidence="1 2">2629</strain>
    </source>
</reference>
<gene>
    <name evidence="1" type="ORF">CVT24_009474</name>
</gene>
<keyword evidence="2" id="KW-1185">Reference proteome</keyword>
<dbReference type="AlphaFoldDB" id="A0A409X8X8"/>
<sequence length="164" mass="18439">MQNSPNDHFLPSAEEVVARNSQHSCINSVLLSNTLDPSTQRITVPEIYDQENCIHIVESGCIGCLSDLQLEIREKDAKIEYLKSLVKNLEDDIGPLLAEVAEKRKMLPPWVQQVDEAYLQVRDRAKQIQEIKSFLIHGINTHFGSSQFDNVDASAPQRSALSPQ</sequence>
<protein>
    <submittedName>
        <fullName evidence="1">Uncharacterized protein</fullName>
    </submittedName>
</protein>
<organism evidence="1 2">
    <name type="scientific">Panaeolus cyanescens</name>
    <dbReference type="NCBI Taxonomy" id="181874"/>
    <lineage>
        <taxon>Eukaryota</taxon>
        <taxon>Fungi</taxon>
        <taxon>Dikarya</taxon>
        <taxon>Basidiomycota</taxon>
        <taxon>Agaricomycotina</taxon>
        <taxon>Agaricomycetes</taxon>
        <taxon>Agaricomycetidae</taxon>
        <taxon>Agaricales</taxon>
        <taxon>Agaricineae</taxon>
        <taxon>Galeropsidaceae</taxon>
        <taxon>Panaeolus</taxon>
    </lineage>
</organism>
<accession>A0A409X8X8</accession>
<evidence type="ECO:0000313" key="1">
    <source>
        <dbReference type="EMBL" id="PPQ87181.1"/>
    </source>
</evidence>
<evidence type="ECO:0000313" key="2">
    <source>
        <dbReference type="Proteomes" id="UP000284842"/>
    </source>
</evidence>
<comment type="caution">
    <text evidence="1">The sequence shown here is derived from an EMBL/GenBank/DDBJ whole genome shotgun (WGS) entry which is preliminary data.</text>
</comment>